<comment type="catalytic activity">
    <reaction evidence="1 7">
        <text>[(1-&gt;4)-alpha-D-glucosyl](n) + ADP-alpha-D-glucose = [(1-&gt;4)-alpha-D-glucosyl](n+1) + ADP + H(+)</text>
        <dbReference type="Rhea" id="RHEA:18189"/>
        <dbReference type="Rhea" id="RHEA-COMP:9584"/>
        <dbReference type="Rhea" id="RHEA-COMP:9587"/>
        <dbReference type="ChEBI" id="CHEBI:15378"/>
        <dbReference type="ChEBI" id="CHEBI:15444"/>
        <dbReference type="ChEBI" id="CHEBI:57498"/>
        <dbReference type="ChEBI" id="CHEBI:456216"/>
        <dbReference type="EC" id="2.4.1.21"/>
    </reaction>
</comment>
<evidence type="ECO:0000256" key="4">
    <source>
        <dbReference type="ARBA" id="ARBA00022676"/>
    </source>
</evidence>
<protein>
    <recommendedName>
        <fullName evidence="7">Glycogen synthase</fullName>
        <ecNumber evidence="7">2.4.1.21</ecNumber>
    </recommendedName>
    <alternativeName>
        <fullName evidence="7">Starch [bacterial glycogen] synthase</fullName>
    </alternativeName>
</protein>
<dbReference type="NCBIfam" id="TIGR02095">
    <property type="entry name" value="glgA"/>
    <property type="match status" value="1"/>
</dbReference>
<dbReference type="Proteomes" id="UP001157114">
    <property type="component" value="Unassembled WGS sequence"/>
</dbReference>
<reference evidence="10 11" key="1">
    <citation type="submission" date="2023-03" db="EMBL/GenBank/DDBJ databases">
        <title>Draft genome sequence of the bacteria which degrade cell wall of Tricholomamatutake.</title>
        <authorList>
            <person name="Konishi Y."/>
            <person name="Fukuta Y."/>
            <person name="Shirasaka N."/>
        </authorList>
    </citation>
    <scope>NUCLEOTIDE SEQUENCE [LARGE SCALE GENOMIC DNA]</scope>
    <source>
        <strain evidence="11">mu1</strain>
    </source>
</reference>
<gene>
    <name evidence="10" type="primary">glgA_1</name>
    <name evidence="7" type="synonym">glgA</name>
    <name evidence="10" type="ORF">MU1_06600</name>
</gene>
<accession>A0ABQ6G5R6</accession>
<organism evidence="10 11">
    <name type="scientific">Paenibacillus glycanilyticus</name>
    <dbReference type="NCBI Taxonomy" id="126569"/>
    <lineage>
        <taxon>Bacteria</taxon>
        <taxon>Bacillati</taxon>
        <taxon>Bacillota</taxon>
        <taxon>Bacilli</taxon>
        <taxon>Bacillales</taxon>
        <taxon>Paenibacillaceae</taxon>
        <taxon>Paenibacillus</taxon>
    </lineage>
</organism>
<evidence type="ECO:0000256" key="2">
    <source>
        <dbReference type="ARBA" id="ARBA00002764"/>
    </source>
</evidence>
<evidence type="ECO:0000259" key="8">
    <source>
        <dbReference type="Pfam" id="PF00534"/>
    </source>
</evidence>
<dbReference type="PANTHER" id="PTHR45825:SF11">
    <property type="entry name" value="ALPHA AMYLASE DOMAIN-CONTAINING PROTEIN"/>
    <property type="match status" value="1"/>
</dbReference>
<evidence type="ECO:0000313" key="10">
    <source>
        <dbReference type="EMBL" id="GLX66316.1"/>
    </source>
</evidence>
<dbReference type="Pfam" id="PF08323">
    <property type="entry name" value="Glyco_transf_5"/>
    <property type="match status" value="1"/>
</dbReference>
<dbReference type="PANTHER" id="PTHR45825">
    <property type="entry name" value="GRANULE-BOUND STARCH SYNTHASE 1, CHLOROPLASTIC/AMYLOPLASTIC"/>
    <property type="match status" value="1"/>
</dbReference>
<dbReference type="InterPro" id="IPR011835">
    <property type="entry name" value="GS/SS"/>
</dbReference>
<evidence type="ECO:0000256" key="7">
    <source>
        <dbReference type="HAMAP-Rule" id="MF_00484"/>
    </source>
</evidence>
<dbReference type="InterPro" id="IPR013534">
    <property type="entry name" value="Starch_synth_cat_dom"/>
</dbReference>
<dbReference type="RefSeq" id="WP_284237011.1">
    <property type="nucleotide sequence ID" value="NZ_BSSQ01000002.1"/>
</dbReference>
<dbReference type="Pfam" id="PF00534">
    <property type="entry name" value="Glycos_transf_1"/>
    <property type="match status" value="1"/>
</dbReference>
<proteinExistence type="inferred from homology"/>
<evidence type="ECO:0000313" key="11">
    <source>
        <dbReference type="Proteomes" id="UP001157114"/>
    </source>
</evidence>
<evidence type="ECO:0000256" key="3">
    <source>
        <dbReference type="ARBA" id="ARBA00010281"/>
    </source>
</evidence>
<evidence type="ECO:0000256" key="5">
    <source>
        <dbReference type="ARBA" id="ARBA00022679"/>
    </source>
</evidence>
<dbReference type="CDD" id="cd03791">
    <property type="entry name" value="GT5_Glycogen_synthase_DULL1-like"/>
    <property type="match status" value="1"/>
</dbReference>
<comment type="similarity">
    <text evidence="3 7">Belongs to the glycosyltransferase 1 family. Bacterial/plant glycogen synthase subfamily.</text>
</comment>
<dbReference type="NCBIfam" id="NF001899">
    <property type="entry name" value="PRK00654.1-2"/>
    <property type="match status" value="1"/>
</dbReference>
<comment type="function">
    <text evidence="2 7">Synthesizes alpha-1,4-glucan chains using ADP-glucose.</text>
</comment>
<feature type="domain" description="Starch synthase catalytic" evidence="9">
    <location>
        <begin position="2"/>
        <end position="236"/>
    </location>
</feature>
<keyword evidence="11" id="KW-1185">Reference proteome</keyword>
<feature type="domain" description="Glycosyl transferase family 1" evidence="8">
    <location>
        <begin position="288"/>
        <end position="445"/>
    </location>
</feature>
<sequence length="476" mass="53739">MKILFVGAECAPFLKTGGLGDVLGALPGEIKQLGAEVRVMLPLYTSIPDRYRTEMKTIAEIRVQVGWRYAYCGIKELEQEGVIYYFLDNEQYFNRGSAYGQDDDGERFAFLCRAALESLYAIGYWPDIIHGHDWHTGMIPALLRHHYSWRQEYAHIKTVFTIHNLQYQGNYSPQVLGDLFGLPPHYLSYDHVEFRGSVSFMKAGIQLSDRVTTVSPSYAREITTTEYGCGMEGVLRSRGESLVGIVNGIDDALYDPASDSQLQARYSAVSPEAKLVCKTALQWELGLNEDADVPIIGMVGRLMDQKGLPLVLERLDELMHTENVQLALLGTGDPYLEYLFREAEHRHTGAMVSYIGFDDGLARRIYAGSDLFLMPSQFEPCGISQLLALRYGSLPIVRETGGLRDTVHSYQDSTGEGNGFSFGPYNSGDMLYTVRRALSVWRNTEVRDKLMRRALQGDYSWKHSAQQYLDLYQEVI</sequence>
<feature type="binding site" evidence="7">
    <location>
        <position position="15"/>
    </location>
    <ligand>
        <name>ADP-alpha-D-glucose</name>
        <dbReference type="ChEBI" id="CHEBI:57498"/>
    </ligand>
</feature>
<keyword evidence="5 7" id="KW-0808">Transferase</keyword>
<keyword evidence="6 7" id="KW-0320">Glycogen biosynthesis</keyword>
<dbReference type="EMBL" id="BSSQ01000002">
    <property type="protein sequence ID" value="GLX66316.1"/>
    <property type="molecule type" value="Genomic_DNA"/>
</dbReference>
<comment type="pathway">
    <text evidence="7">Glycan biosynthesis; glycogen biosynthesis.</text>
</comment>
<evidence type="ECO:0000256" key="1">
    <source>
        <dbReference type="ARBA" id="ARBA00001478"/>
    </source>
</evidence>
<dbReference type="InterPro" id="IPR001296">
    <property type="entry name" value="Glyco_trans_1"/>
</dbReference>
<evidence type="ECO:0000259" key="9">
    <source>
        <dbReference type="Pfam" id="PF08323"/>
    </source>
</evidence>
<name>A0ABQ6G5R6_9BACL</name>
<dbReference type="HAMAP" id="MF_00484">
    <property type="entry name" value="Glycogen_synth"/>
    <property type="match status" value="1"/>
</dbReference>
<dbReference type="NCBIfam" id="NF001898">
    <property type="entry name" value="PRK00654.1-1"/>
    <property type="match status" value="1"/>
</dbReference>
<dbReference type="EC" id="2.4.1.21" evidence="7"/>
<keyword evidence="4 7" id="KW-0328">Glycosyltransferase</keyword>
<evidence type="ECO:0000256" key="6">
    <source>
        <dbReference type="ARBA" id="ARBA00023056"/>
    </source>
</evidence>
<dbReference type="Gene3D" id="3.40.50.2000">
    <property type="entry name" value="Glycogen Phosphorylase B"/>
    <property type="match status" value="2"/>
</dbReference>
<comment type="caution">
    <text evidence="10">The sequence shown here is derived from an EMBL/GenBank/DDBJ whole genome shotgun (WGS) entry which is preliminary data.</text>
</comment>
<dbReference type="SUPFAM" id="SSF53756">
    <property type="entry name" value="UDP-Glycosyltransferase/glycogen phosphorylase"/>
    <property type="match status" value="1"/>
</dbReference>